<keyword evidence="13" id="KW-1185">Reference proteome</keyword>
<comment type="similarity">
    <text evidence="2 9">Belongs to the CSM3 family.</text>
</comment>
<dbReference type="GO" id="GO:0043111">
    <property type="term" value="P:replication fork arrest"/>
    <property type="evidence" value="ECO:0007669"/>
    <property type="project" value="TreeGrafter"/>
</dbReference>
<feature type="region of interest" description="Disordered" evidence="10">
    <location>
        <begin position="182"/>
        <end position="309"/>
    </location>
</feature>
<dbReference type="GO" id="GO:0000076">
    <property type="term" value="P:DNA replication checkpoint signaling"/>
    <property type="evidence" value="ECO:0007669"/>
    <property type="project" value="UniProtKB-UniRule"/>
</dbReference>
<accession>A0A0F8WKY9</accession>
<evidence type="ECO:0000256" key="9">
    <source>
        <dbReference type="RuleBase" id="RU366049"/>
    </source>
</evidence>
<dbReference type="GO" id="GO:0006974">
    <property type="term" value="P:DNA damage response"/>
    <property type="evidence" value="ECO:0007669"/>
    <property type="project" value="UniProtKB-KW"/>
</dbReference>
<comment type="function">
    <text evidence="8">Forms a fork protection complex (FPC) with TOF1 and which is required for chromosome segregation during meiosis and DNA damage repair. FPC coordinates leading and lagging strand synthesis and moves with the replication fork. FPC stabilizes replication forks in a configuration that is recognized by replication checkpoint sensors.</text>
</comment>
<dbReference type="EMBL" id="JZBS01002512">
    <property type="protein sequence ID" value="KKK18400.1"/>
    <property type="molecule type" value="Genomic_DNA"/>
</dbReference>
<gene>
    <name evidence="12" type="ORF">ARAM_003703</name>
</gene>
<evidence type="ECO:0000259" key="11">
    <source>
        <dbReference type="Pfam" id="PF07962"/>
    </source>
</evidence>
<dbReference type="GO" id="GO:0031297">
    <property type="term" value="P:replication fork processing"/>
    <property type="evidence" value="ECO:0007669"/>
    <property type="project" value="UniProtKB-UniRule"/>
</dbReference>
<dbReference type="InterPro" id="IPR040038">
    <property type="entry name" value="TIPIN/Csm3/Swi3"/>
</dbReference>
<evidence type="ECO:0000256" key="1">
    <source>
        <dbReference type="ARBA" id="ARBA00004123"/>
    </source>
</evidence>
<feature type="non-terminal residue" evidence="12">
    <location>
        <position position="1"/>
    </location>
</feature>
<comment type="function">
    <text evidence="9">Plays an important role in the control of DNA replication and the maintenance of replication fork stability.</text>
</comment>
<keyword evidence="7 9" id="KW-0131">Cell cycle</keyword>
<evidence type="ECO:0000313" key="13">
    <source>
        <dbReference type="Proteomes" id="UP000034291"/>
    </source>
</evidence>
<feature type="compositionally biased region" description="Acidic residues" evidence="10">
    <location>
        <begin position="242"/>
        <end position="255"/>
    </location>
</feature>
<keyword evidence="4 9" id="KW-0227">DNA damage</keyword>
<evidence type="ECO:0000256" key="3">
    <source>
        <dbReference type="ARBA" id="ARBA00011217"/>
    </source>
</evidence>
<keyword evidence="6 9" id="KW-0539">Nucleus</keyword>
<evidence type="ECO:0000313" key="12">
    <source>
        <dbReference type="EMBL" id="KKK18400.1"/>
    </source>
</evidence>
<dbReference type="OrthoDB" id="437078at2759"/>
<evidence type="ECO:0000256" key="10">
    <source>
        <dbReference type="SAM" id="MobiDB-lite"/>
    </source>
</evidence>
<evidence type="ECO:0000256" key="7">
    <source>
        <dbReference type="ARBA" id="ARBA00023306"/>
    </source>
</evidence>
<organism evidence="12 13">
    <name type="scientific">Aspergillus rambellii</name>
    <dbReference type="NCBI Taxonomy" id="308745"/>
    <lineage>
        <taxon>Eukaryota</taxon>
        <taxon>Fungi</taxon>
        <taxon>Dikarya</taxon>
        <taxon>Ascomycota</taxon>
        <taxon>Pezizomycotina</taxon>
        <taxon>Eurotiomycetes</taxon>
        <taxon>Eurotiomycetidae</taxon>
        <taxon>Eurotiales</taxon>
        <taxon>Aspergillaceae</taxon>
        <taxon>Aspergillus</taxon>
        <taxon>Aspergillus subgen. Nidulantes</taxon>
    </lineage>
</organism>
<dbReference type="STRING" id="308745.A0A0F8WKY9"/>
<dbReference type="InterPro" id="IPR012923">
    <property type="entry name" value="Csm3"/>
</dbReference>
<dbReference type="PANTHER" id="PTHR13220:SF11">
    <property type="entry name" value="TIMELESS-INTERACTING PROTEIN"/>
    <property type="match status" value="1"/>
</dbReference>
<comment type="subunit">
    <text evidence="3">Component of the fork protection complex (FPC) consisting of TOF1 and CSM3.</text>
</comment>
<evidence type="ECO:0000256" key="4">
    <source>
        <dbReference type="ARBA" id="ARBA00022763"/>
    </source>
</evidence>
<feature type="compositionally biased region" description="Polar residues" evidence="10">
    <location>
        <begin position="259"/>
        <end position="272"/>
    </location>
</feature>
<feature type="compositionally biased region" description="Polar residues" evidence="10">
    <location>
        <begin position="214"/>
        <end position="231"/>
    </location>
</feature>
<evidence type="ECO:0000256" key="5">
    <source>
        <dbReference type="ARBA" id="ARBA00022880"/>
    </source>
</evidence>
<evidence type="ECO:0000256" key="2">
    <source>
        <dbReference type="ARBA" id="ARBA00006075"/>
    </source>
</evidence>
<name>A0A0F8WKY9_9EURO</name>
<comment type="caution">
    <text evidence="12">The sequence shown here is derived from an EMBL/GenBank/DDBJ whole genome shotgun (WGS) entry which is preliminary data.</text>
</comment>
<protein>
    <recommendedName>
        <fullName evidence="9">Chromosome segregation in meiosis protein</fullName>
    </recommendedName>
</protein>
<feature type="compositionally biased region" description="Basic and acidic residues" evidence="10">
    <location>
        <begin position="232"/>
        <end position="241"/>
    </location>
</feature>
<evidence type="ECO:0000256" key="6">
    <source>
        <dbReference type="ARBA" id="ARBA00023242"/>
    </source>
</evidence>
<dbReference type="Proteomes" id="UP000034291">
    <property type="component" value="Unassembled WGS sequence"/>
</dbReference>
<feature type="domain" description="Chromosome segregation in meiosis protein 3" evidence="11">
    <location>
        <begin position="101"/>
        <end position="184"/>
    </location>
</feature>
<comment type="subcellular location">
    <subcellularLocation>
        <location evidence="1 9">Nucleus</location>
    </subcellularLocation>
</comment>
<keyword evidence="5" id="KW-0236">DNA replication inhibitor</keyword>
<dbReference type="GO" id="GO:0031298">
    <property type="term" value="C:replication fork protection complex"/>
    <property type="evidence" value="ECO:0007669"/>
    <property type="project" value="TreeGrafter"/>
</dbReference>
<feature type="compositionally biased region" description="Basic and acidic residues" evidence="10">
    <location>
        <begin position="182"/>
        <end position="197"/>
    </location>
</feature>
<proteinExistence type="inferred from homology"/>
<dbReference type="AlphaFoldDB" id="A0A0F8WKY9"/>
<reference evidence="12 13" key="1">
    <citation type="submission" date="2015-02" db="EMBL/GenBank/DDBJ databases">
        <title>Draft Genome Sequences of Two Closely-Related Aflatoxigenic Aspergillus Species Obtained from the Cote d'Ivoire.</title>
        <authorList>
            <person name="Moore G.G."/>
            <person name="Beltz S.B."/>
            <person name="Mack B.M."/>
        </authorList>
    </citation>
    <scope>NUCLEOTIDE SEQUENCE [LARGE SCALE GENOMIC DNA]</scope>
    <source>
        <strain evidence="12 13">SRRC1468</strain>
    </source>
</reference>
<sequence length="330" mass="36812">IDLFPSTVSTGQQTVYLENRYIPMANEGNSTTTQPAPSADDIDDLFDYDVGLDGILQEIQTNSSNINAPNPNPPAAQDNSGVVLGLDEEVKVAKKRQPVAKLDESRLLSQAGIPKLRRSAKQKLKFKGKGHEFSDLARLLNFYQLWLDDLFPRAKFADGLTILERLGHSKRIQIMRREWIDEEKPQMGDGEIPDRSRFGQQSNNNDNDNDLTTHDVTMTENNHESGPSSESVKVEYSRETDGIDNDDDDDDDDLFISDRNAQSRLTANQSAPPQDDEFDELDALLREQEDQITGGENPSAAIEHDPFETASHADELEAMEGMGLFGDTRS</sequence>
<dbReference type="PANTHER" id="PTHR13220">
    <property type="entry name" value="TIMELESS INTERACTING-RELATED"/>
    <property type="match status" value="1"/>
</dbReference>
<dbReference type="GO" id="GO:0003677">
    <property type="term" value="F:DNA binding"/>
    <property type="evidence" value="ECO:0007669"/>
    <property type="project" value="TreeGrafter"/>
</dbReference>
<dbReference type="Pfam" id="PF07962">
    <property type="entry name" value="Swi3"/>
    <property type="match status" value="1"/>
</dbReference>
<evidence type="ECO:0000256" key="8">
    <source>
        <dbReference type="ARBA" id="ARBA00025496"/>
    </source>
</evidence>